<dbReference type="PANTHER" id="PTHR48102">
    <property type="entry name" value="ATP-DEPENDENT CLP PROTEASE ATP-BINDING SUBUNIT CLPX-LIKE, MITOCHONDRIAL-RELATED"/>
    <property type="match status" value="1"/>
</dbReference>
<dbReference type="Gene3D" id="1.10.8.60">
    <property type="match status" value="1"/>
</dbReference>
<dbReference type="EMBL" id="CAXKWB010021311">
    <property type="protein sequence ID" value="CAL4123103.1"/>
    <property type="molecule type" value="Genomic_DNA"/>
</dbReference>
<feature type="non-terminal residue" evidence="7">
    <location>
        <position position="610"/>
    </location>
</feature>
<dbReference type="PROSITE" id="PS51902">
    <property type="entry name" value="CLPX_ZB"/>
    <property type="match status" value="1"/>
</dbReference>
<feature type="region of interest" description="Disordered" evidence="5">
    <location>
        <begin position="53"/>
        <end position="84"/>
    </location>
</feature>
<dbReference type="SMART" id="SM00382">
    <property type="entry name" value="AAA"/>
    <property type="match status" value="1"/>
</dbReference>
<feature type="region of interest" description="Disordered" evidence="5">
    <location>
        <begin position="221"/>
        <end position="258"/>
    </location>
</feature>
<evidence type="ECO:0000256" key="1">
    <source>
        <dbReference type="ARBA" id="ARBA00022723"/>
    </source>
</evidence>
<evidence type="ECO:0000256" key="2">
    <source>
        <dbReference type="ARBA" id="ARBA00022741"/>
    </source>
</evidence>
<dbReference type="SMART" id="SM01086">
    <property type="entry name" value="ClpB_D2-small"/>
    <property type="match status" value="1"/>
</dbReference>
<keyword evidence="3" id="KW-0862">Zinc</keyword>
<dbReference type="FunFam" id="3.40.50.300:FF:000378">
    <property type="entry name" value="ATP-dependent Clp protease ATP-binding subunit clpX-like, mitochondrial"/>
    <property type="match status" value="1"/>
</dbReference>
<dbReference type="InterPro" id="IPR003959">
    <property type="entry name" value="ATPase_AAA_core"/>
</dbReference>
<dbReference type="InterPro" id="IPR059188">
    <property type="entry name" value="Znf_CLPX-like"/>
</dbReference>
<evidence type="ECO:0000256" key="5">
    <source>
        <dbReference type="SAM" id="MobiDB-lite"/>
    </source>
</evidence>
<evidence type="ECO:0000313" key="8">
    <source>
        <dbReference type="Proteomes" id="UP001497623"/>
    </source>
</evidence>
<dbReference type="Pfam" id="PF26040">
    <property type="entry name" value="Zn_ribbon_CLPX_N"/>
    <property type="match status" value="1"/>
</dbReference>
<comment type="caution">
    <text evidence="7">The sequence shown here is derived from an EMBL/GenBank/DDBJ whole genome shotgun (WGS) entry which is preliminary data.</text>
</comment>
<gene>
    <name evidence="7" type="ORF">MNOR_LOCUS23791</name>
</gene>
<evidence type="ECO:0000313" key="7">
    <source>
        <dbReference type="EMBL" id="CAL4123103.1"/>
    </source>
</evidence>
<feature type="compositionally biased region" description="Basic and acidic residues" evidence="5">
    <location>
        <begin position="128"/>
        <end position="138"/>
    </location>
</feature>
<dbReference type="InterPro" id="IPR003593">
    <property type="entry name" value="AAA+_ATPase"/>
</dbReference>
<feature type="compositionally biased region" description="Basic and acidic residues" evidence="5">
    <location>
        <begin position="75"/>
        <end position="84"/>
    </location>
</feature>
<dbReference type="GO" id="GO:0016887">
    <property type="term" value="F:ATP hydrolysis activity"/>
    <property type="evidence" value="ECO:0007669"/>
    <property type="project" value="InterPro"/>
</dbReference>
<name>A0AAV2RFT9_MEGNR</name>
<dbReference type="GO" id="GO:0008270">
    <property type="term" value="F:zinc ion binding"/>
    <property type="evidence" value="ECO:0007669"/>
    <property type="project" value="InterPro"/>
</dbReference>
<dbReference type="InterPro" id="IPR050052">
    <property type="entry name" value="ATP-dep_Clp_protease_ClpX"/>
</dbReference>
<dbReference type="NCBIfam" id="NF003745">
    <property type="entry name" value="PRK05342.1"/>
    <property type="match status" value="1"/>
</dbReference>
<dbReference type="PANTHER" id="PTHR48102:SF7">
    <property type="entry name" value="ATP-DEPENDENT CLP PROTEASE ATP-BINDING SUBUNIT CLPX-LIKE, MITOCHONDRIAL"/>
    <property type="match status" value="1"/>
</dbReference>
<reference evidence="7 8" key="1">
    <citation type="submission" date="2024-05" db="EMBL/GenBank/DDBJ databases">
        <authorList>
            <person name="Wallberg A."/>
        </authorList>
    </citation>
    <scope>NUCLEOTIDE SEQUENCE [LARGE SCALE GENOMIC DNA]</scope>
</reference>
<evidence type="ECO:0000256" key="3">
    <source>
        <dbReference type="ARBA" id="ARBA00022833"/>
    </source>
</evidence>
<dbReference type="Gene3D" id="3.40.50.300">
    <property type="entry name" value="P-loop containing nucleotide triphosphate hydrolases"/>
    <property type="match status" value="1"/>
</dbReference>
<accession>A0AAV2RFT9</accession>
<dbReference type="GO" id="GO:0005759">
    <property type="term" value="C:mitochondrial matrix"/>
    <property type="evidence" value="ECO:0007669"/>
    <property type="project" value="TreeGrafter"/>
</dbReference>
<dbReference type="Pfam" id="PF07724">
    <property type="entry name" value="AAA_2"/>
    <property type="match status" value="1"/>
</dbReference>
<dbReference type="InterPro" id="IPR025943">
    <property type="entry name" value="Sigma_54_int_dom_ATP-bd_2"/>
</dbReference>
<keyword evidence="4" id="KW-0067">ATP-binding</keyword>
<feature type="region of interest" description="Disordered" evidence="5">
    <location>
        <begin position="432"/>
        <end position="454"/>
    </location>
</feature>
<dbReference type="GO" id="GO:0051603">
    <property type="term" value="P:proteolysis involved in protein catabolic process"/>
    <property type="evidence" value="ECO:0007669"/>
    <property type="project" value="TreeGrafter"/>
</dbReference>
<proteinExistence type="predicted"/>
<keyword evidence="1" id="KW-0479">Metal-binding</keyword>
<feature type="domain" description="ClpX-type ZB" evidence="6">
    <location>
        <begin position="77"/>
        <end position="130"/>
    </location>
</feature>
<feature type="compositionally biased region" description="Low complexity" evidence="5">
    <location>
        <begin position="439"/>
        <end position="450"/>
    </location>
</feature>
<dbReference type="Proteomes" id="UP001497623">
    <property type="component" value="Unassembled WGS sequence"/>
</dbReference>
<organism evidence="7 8">
    <name type="scientific">Meganyctiphanes norvegica</name>
    <name type="common">Northern krill</name>
    <name type="synonym">Thysanopoda norvegica</name>
    <dbReference type="NCBI Taxonomy" id="48144"/>
    <lineage>
        <taxon>Eukaryota</taxon>
        <taxon>Metazoa</taxon>
        <taxon>Ecdysozoa</taxon>
        <taxon>Arthropoda</taxon>
        <taxon>Crustacea</taxon>
        <taxon>Multicrustacea</taxon>
        <taxon>Malacostraca</taxon>
        <taxon>Eumalacostraca</taxon>
        <taxon>Eucarida</taxon>
        <taxon>Euphausiacea</taxon>
        <taxon>Euphausiidae</taxon>
        <taxon>Meganyctiphanes</taxon>
    </lineage>
</organism>
<dbReference type="AlphaFoldDB" id="A0AAV2RFT9"/>
<dbReference type="GO" id="GO:0046983">
    <property type="term" value="F:protein dimerization activity"/>
    <property type="evidence" value="ECO:0007669"/>
    <property type="project" value="InterPro"/>
</dbReference>
<dbReference type="PROSITE" id="PS00676">
    <property type="entry name" value="SIGMA54_INTERACT_2"/>
    <property type="match status" value="1"/>
</dbReference>
<protein>
    <recommendedName>
        <fullName evidence="6">ClpX-type ZB domain-containing protein</fullName>
    </recommendedName>
</protein>
<evidence type="ECO:0000259" key="6">
    <source>
        <dbReference type="PROSITE" id="PS51902"/>
    </source>
</evidence>
<dbReference type="InterPro" id="IPR059067">
    <property type="entry name" value="Znf_ribbon_CLPX-like"/>
</dbReference>
<dbReference type="GO" id="GO:0005524">
    <property type="term" value="F:ATP binding"/>
    <property type="evidence" value="ECO:0007669"/>
    <property type="project" value="UniProtKB-KW"/>
</dbReference>
<dbReference type="Pfam" id="PF10431">
    <property type="entry name" value="ClpB_D2-small"/>
    <property type="match status" value="1"/>
</dbReference>
<dbReference type="InterPro" id="IPR027417">
    <property type="entry name" value="P-loop_NTPase"/>
</dbReference>
<dbReference type="InterPro" id="IPR019489">
    <property type="entry name" value="Clp_ATPase_C"/>
</dbReference>
<feature type="compositionally biased region" description="Polar residues" evidence="5">
    <location>
        <begin position="245"/>
        <end position="255"/>
    </location>
</feature>
<keyword evidence="2" id="KW-0547">Nucleotide-binding</keyword>
<dbReference type="CDD" id="cd19497">
    <property type="entry name" value="RecA-like_ClpX"/>
    <property type="match status" value="1"/>
</dbReference>
<sequence>MAGVRLGVRPLRRLLALNNRHANHQGEWCFHVPSKSSNKYSVVLAAHPFSTSLYRASSSGPPTDGGNGGDDGGDDKDKAKKNDKNQMCCPKCGDPCSHVDTFVSSTRFVKCEKCHHFFVVLSEIDSKRKQKDKREDNKTSFNRRPPPPPKKIYEYLDSHVVGQERAKKVLSVAVYNHYKRIYHNLPPTKSEPLHLDTATIPQGLTNRDLLHIAGISQSHALGVGGFQTPDQQQQQQQQEQQQQQTKRPLNSNSHGSDILDATTHNLRLEKSNILLLGPTGSGKTLLAQTIATCLDVPFAICDCTTLTQAGYVGEDIESVIGKLLQDANGNVEKAQTGIVFLDEVDKIGAVPGIHQLRDVGGEGVQQGMLKMLEGTIVNVPERNSPRKLRGETVQVDTTNILFVASGAYNGLDRVVSRRNNEKFQYLGFGVGGESSGRRAASQADVAHASAGTDVEEDNAEKDALLSNCEARDLIEFGMIPEFVGRFPVLVPFHSLTRLMLVRILTEPKNALVPQFQMLFGMDKVELSFTLDALEAISTMAMERKTGARGLRAIMETLLLDCMFEIPGSDIVSVHITGDVVRGDSAPIFIRGAQIPDEDQEDEQAVAQAKY</sequence>
<feature type="compositionally biased region" description="Low complexity" evidence="5">
    <location>
        <begin position="231"/>
        <end position="244"/>
    </location>
</feature>
<keyword evidence="8" id="KW-1185">Reference proteome</keyword>
<evidence type="ECO:0000256" key="4">
    <source>
        <dbReference type="ARBA" id="ARBA00022840"/>
    </source>
</evidence>
<dbReference type="SUPFAM" id="SSF52540">
    <property type="entry name" value="P-loop containing nucleoside triphosphate hydrolases"/>
    <property type="match status" value="1"/>
</dbReference>
<dbReference type="FunFam" id="1.10.8.60:FF:000002">
    <property type="entry name" value="ATP-dependent Clp protease ATP-binding subunit ClpX"/>
    <property type="match status" value="1"/>
</dbReference>
<feature type="region of interest" description="Disordered" evidence="5">
    <location>
        <begin position="128"/>
        <end position="150"/>
    </location>
</feature>